<comment type="caution">
    <text evidence="2">The sequence shown here is derived from an EMBL/GenBank/DDBJ whole genome shotgun (WGS) entry which is preliminary data.</text>
</comment>
<feature type="compositionally biased region" description="Polar residues" evidence="1">
    <location>
        <begin position="74"/>
        <end position="91"/>
    </location>
</feature>
<evidence type="ECO:0000256" key="1">
    <source>
        <dbReference type="SAM" id="MobiDB-lite"/>
    </source>
</evidence>
<reference evidence="2" key="1">
    <citation type="submission" date="2023-03" db="EMBL/GenBank/DDBJ databases">
        <title>Electrophorus voltai genome.</title>
        <authorList>
            <person name="Bian C."/>
        </authorList>
    </citation>
    <scope>NUCLEOTIDE SEQUENCE</scope>
    <source>
        <strain evidence="2">CB-2022</strain>
        <tissue evidence="2">Muscle</tissue>
    </source>
</reference>
<feature type="region of interest" description="Disordered" evidence="1">
    <location>
        <begin position="268"/>
        <end position="332"/>
    </location>
</feature>
<evidence type="ECO:0000313" key="2">
    <source>
        <dbReference type="EMBL" id="KAK1792137.1"/>
    </source>
</evidence>
<dbReference type="EMBL" id="JAROKS010000019">
    <property type="protein sequence ID" value="KAK1792137.1"/>
    <property type="molecule type" value="Genomic_DNA"/>
</dbReference>
<dbReference type="Proteomes" id="UP001239994">
    <property type="component" value="Unassembled WGS sequence"/>
</dbReference>
<feature type="compositionally biased region" description="Polar residues" evidence="1">
    <location>
        <begin position="98"/>
        <end position="114"/>
    </location>
</feature>
<sequence length="354" mass="39200">MQLPYRHIPCQPVSGHKWLFDAEKLWAPITTCGNNSEGPKTPTVRHLRTHSQTPPQDPQSDTSGPTVRHHLRTHSQTPPQDPQSDTTSGPTVTHLRTHSQTPPQDPQSDTTSGPTVRHLRTHSHTPQDPQSDTTSGPTVTHLRTHSQTPPQDPQSDTTSGPTVTHLRTHSHTPQDPQSDTTSGPTVTHLRTHSHTPQDPQSDTTSGPTVTHLRTHSQTPPQDPQSDTRSLNDGWLDDEPQKQWDERRDDSVCRLACSSISRLDEVLPEVSRSQMRQRRERSSQTQLYTSSSGLVPSQPDLHLCSEQNDRAERDTTREARPREGEGEGSKPGGAAVTQPCLLLLILAYPRLPTGL</sequence>
<feature type="compositionally biased region" description="Basic and acidic residues" evidence="1">
    <location>
        <begin position="306"/>
        <end position="327"/>
    </location>
</feature>
<feature type="compositionally biased region" description="Polar residues" evidence="1">
    <location>
        <begin position="171"/>
        <end position="185"/>
    </location>
</feature>
<protein>
    <submittedName>
        <fullName evidence="2">Uncharacterized protein</fullName>
    </submittedName>
</protein>
<dbReference type="AlphaFoldDB" id="A0AAD9DUH2"/>
<feature type="region of interest" description="Disordered" evidence="1">
    <location>
        <begin position="31"/>
        <end position="249"/>
    </location>
</feature>
<gene>
    <name evidence="2" type="ORF">P4O66_001913</name>
</gene>
<feature type="compositionally biased region" description="Polar residues" evidence="1">
    <location>
        <begin position="215"/>
        <end position="230"/>
    </location>
</feature>
<evidence type="ECO:0000313" key="3">
    <source>
        <dbReference type="Proteomes" id="UP001239994"/>
    </source>
</evidence>
<accession>A0AAD9DUH2</accession>
<organism evidence="2 3">
    <name type="scientific">Electrophorus voltai</name>
    <dbReference type="NCBI Taxonomy" id="2609070"/>
    <lineage>
        <taxon>Eukaryota</taxon>
        <taxon>Metazoa</taxon>
        <taxon>Chordata</taxon>
        <taxon>Craniata</taxon>
        <taxon>Vertebrata</taxon>
        <taxon>Euteleostomi</taxon>
        <taxon>Actinopterygii</taxon>
        <taxon>Neopterygii</taxon>
        <taxon>Teleostei</taxon>
        <taxon>Ostariophysi</taxon>
        <taxon>Gymnotiformes</taxon>
        <taxon>Gymnotoidei</taxon>
        <taxon>Gymnotidae</taxon>
        <taxon>Electrophorus</taxon>
    </lineage>
</organism>
<name>A0AAD9DUH2_9TELE</name>
<feature type="compositionally biased region" description="Polar residues" evidence="1">
    <location>
        <begin position="124"/>
        <end position="138"/>
    </location>
</feature>
<proteinExistence type="predicted"/>
<feature type="compositionally biased region" description="Basic and acidic residues" evidence="1">
    <location>
        <begin position="238"/>
        <end position="249"/>
    </location>
</feature>
<keyword evidence="3" id="KW-1185">Reference proteome</keyword>
<feature type="compositionally biased region" description="Polar residues" evidence="1">
    <location>
        <begin position="194"/>
        <end position="208"/>
    </location>
</feature>
<feature type="compositionally biased region" description="Polar residues" evidence="1">
    <location>
        <begin position="145"/>
        <end position="162"/>
    </location>
</feature>
<feature type="compositionally biased region" description="Polar residues" evidence="1">
    <location>
        <begin position="50"/>
        <end position="65"/>
    </location>
</feature>